<reference evidence="1" key="1">
    <citation type="submission" date="2013-04" db="EMBL/GenBank/DDBJ databases">
        <title>Draft genome of the hookworm Necator americanus.</title>
        <authorList>
            <person name="Mitreva M."/>
        </authorList>
    </citation>
    <scope>NUCLEOTIDE SEQUENCE</scope>
</reference>
<dbReference type="Proteomes" id="UP000053676">
    <property type="component" value="Unassembled WGS sequence"/>
</dbReference>
<dbReference type="KEGG" id="nai:NECAME_09115"/>
<sequence length="74" mass="8734">MAKKWIKVVHSPVLITVKTSRAKPQRIYDTFEESDFRGSGGRRADEEAPLTIHLQEYYYIQSHCKIRAFHNQKQ</sequence>
<organism evidence="1 2">
    <name type="scientific">Necator americanus</name>
    <name type="common">Human hookworm</name>
    <dbReference type="NCBI Taxonomy" id="51031"/>
    <lineage>
        <taxon>Eukaryota</taxon>
        <taxon>Metazoa</taxon>
        <taxon>Ecdysozoa</taxon>
        <taxon>Nematoda</taxon>
        <taxon>Chromadorea</taxon>
        <taxon>Rhabditida</taxon>
        <taxon>Rhabditina</taxon>
        <taxon>Rhabditomorpha</taxon>
        <taxon>Strongyloidea</taxon>
        <taxon>Ancylostomatidae</taxon>
        <taxon>Bunostominae</taxon>
        <taxon>Necator</taxon>
    </lineage>
</organism>
<name>W2TH20_NECAM</name>
<protein>
    <submittedName>
        <fullName evidence="1">Uncharacterized protein</fullName>
    </submittedName>
</protein>
<keyword evidence="2" id="KW-1185">Reference proteome</keyword>
<proteinExistence type="predicted"/>
<accession>W2TH20</accession>
<evidence type="ECO:0000313" key="2">
    <source>
        <dbReference type="Proteomes" id="UP000053676"/>
    </source>
</evidence>
<gene>
    <name evidence="1" type="ORF">NECAME_09115</name>
</gene>
<dbReference type="AlphaFoldDB" id="W2TH20"/>
<dbReference type="EMBL" id="KI659074">
    <property type="protein sequence ID" value="ETN80491.1"/>
    <property type="molecule type" value="Genomic_DNA"/>
</dbReference>
<evidence type="ECO:0000313" key="1">
    <source>
        <dbReference type="EMBL" id="ETN80491.1"/>
    </source>
</evidence>